<proteinExistence type="predicted"/>
<dbReference type="EMBL" id="CP051151">
    <property type="protein sequence ID" value="QLY40586.1"/>
    <property type="molecule type" value="Genomic_DNA"/>
</dbReference>
<feature type="transmembrane region" description="Helical" evidence="1">
    <location>
        <begin position="124"/>
        <end position="143"/>
    </location>
</feature>
<keyword evidence="1" id="KW-1133">Transmembrane helix</keyword>
<name>A0A7L6N2U0_9MOLU</name>
<dbReference type="GO" id="GO:0005886">
    <property type="term" value="C:plasma membrane"/>
    <property type="evidence" value="ECO:0007669"/>
    <property type="project" value="TreeGrafter"/>
</dbReference>
<feature type="transmembrane region" description="Helical" evidence="1">
    <location>
        <begin position="67"/>
        <end position="86"/>
    </location>
</feature>
<organism evidence="2 3">
    <name type="scientific">Hujiaoplasma nucleasis</name>
    <dbReference type="NCBI Taxonomy" id="2725268"/>
    <lineage>
        <taxon>Bacteria</taxon>
        <taxon>Bacillati</taxon>
        <taxon>Mycoplasmatota</taxon>
        <taxon>Mollicutes</taxon>
        <taxon>Candidatus Izemoplasmatales</taxon>
        <taxon>Hujiaoplasmataceae</taxon>
        <taxon>Hujiaoplasma</taxon>
    </lineage>
</organism>
<evidence type="ECO:0000313" key="3">
    <source>
        <dbReference type="Proteomes" id="UP000512167"/>
    </source>
</evidence>
<keyword evidence="1" id="KW-0472">Membrane</keyword>
<dbReference type="AlphaFoldDB" id="A0A7L6N2U0"/>
<dbReference type="PANTHER" id="PTHR34821:SF3">
    <property type="entry name" value="MEMBRANE PROTEIN"/>
    <property type="match status" value="1"/>
</dbReference>
<dbReference type="Proteomes" id="UP000512167">
    <property type="component" value="Chromosome"/>
</dbReference>
<dbReference type="PANTHER" id="PTHR34821">
    <property type="entry name" value="INNER MEMBRANE PROTEIN YDCZ"/>
    <property type="match status" value="1"/>
</dbReference>
<sequence>MKRGKAMYLVLPIIAGVAIALQAVFSNKVSQTAGVMQAVFLVHAFGLLLALFILLIGKENFSFIKNFNVYAVLGGSLGVVIIFTIAKSITLNGVFSTVMVSVLIQMTVSKVIDHFGLFGVEKNPINLMHVIAILLMVSGVIIYQRSN</sequence>
<dbReference type="InterPro" id="IPR006750">
    <property type="entry name" value="YdcZ"/>
</dbReference>
<accession>A0A7L6N2U0</accession>
<keyword evidence="3" id="KW-1185">Reference proteome</keyword>
<evidence type="ECO:0000256" key="1">
    <source>
        <dbReference type="SAM" id="Phobius"/>
    </source>
</evidence>
<gene>
    <name evidence="2" type="ORF">HF295_06910</name>
</gene>
<keyword evidence="1" id="KW-0812">Transmembrane</keyword>
<protein>
    <submittedName>
        <fullName evidence="2">DMT family transporter</fullName>
    </submittedName>
</protein>
<dbReference type="KEGG" id="tbk:HF295_06910"/>
<evidence type="ECO:0000313" key="2">
    <source>
        <dbReference type="EMBL" id="QLY40586.1"/>
    </source>
</evidence>
<dbReference type="RefSeq" id="WP_312031431.1">
    <property type="nucleotide sequence ID" value="NZ_CP051151.1"/>
</dbReference>
<feature type="transmembrane region" description="Helical" evidence="1">
    <location>
        <begin position="36"/>
        <end position="55"/>
    </location>
</feature>
<dbReference type="Pfam" id="PF04657">
    <property type="entry name" value="DMT_YdcZ"/>
    <property type="match status" value="1"/>
</dbReference>
<reference evidence="2 3" key="1">
    <citation type="submission" date="2020-04" db="EMBL/GenBank/DDBJ databases">
        <authorList>
            <person name="Zheng R.K."/>
            <person name="Sun C.M."/>
        </authorList>
    </citation>
    <scope>NUCLEOTIDE SEQUENCE [LARGE SCALE GENOMIC DNA]</scope>
    <source>
        <strain evidence="3">zrk29</strain>
    </source>
</reference>